<proteinExistence type="predicted"/>
<protein>
    <submittedName>
        <fullName evidence="2">Uncharacterized protein</fullName>
    </submittedName>
</protein>
<reference evidence="2" key="1">
    <citation type="submission" date="2022-11" db="UniProtKB">
        <authorList>
            <consortium name="WormBaseParasite"/>
        </authorList>
    </citation>
    <scope>IDENTIFICATION</scope>
</reference>
<keyword evidence="1" id="KW-1185">Reference proteome</keyword>
<accession>A0A915IHM4</accession>
<dbReference type="Proteomes" id="UP000887565">
    <property type="component" value="Unplaced"/>
</dbReference>
<sequence length="66" mass="7569">MEPPENNVNAVMQLLTKISEIQGCKSRSGSFKQPMKELLLYLLKINRINQEEFEKAMEKLESVITG</sequence>
<evidence type="ECO:0000313" key="1">
    <source>
        <dbReference type="Proteomes" id="UP000887565"/>
    </source>
</evidence>
<organism evidence="1 2">
    <name type="scientific">Romanomermis culicivorax</name>
    <name type="common">Nematode worm</name>
    <dbReference type="NCBI Taxonomy" id="13658"/>
    <lineage>
        <taxon>Eukaryota</taxon>
        <taxon>Metazoa</taxon>
        <taxon>Ecdysozoa</taxon>
        <taxon>Nematoda</taxon>
        <taxon>Enoplea</taxon>
        <taxon>Dorylaimia</taxon>
        <taxon>Mermithida</taxon>
        <taxon>Mermithoidea</taxon>
        <taxon>Mermithidae</taxon>
        <taxon>Romanomermis</taxon>
    </lineage>
</organism>
<name>A0A915IHM4_ROMCU</name>
<dbReference type="WBParaSite" id="nRc.2.0.1.t12872-RA">
    <property type="protein sequence ID" value="nRc.2.0.1.t12872-RA"/>
    <property type="gene ID" value="nRc.2.0.1.g12872"/>
</dbReference>
<evidence type="ECO:0000313" key="2">
    <source>
        <dbReference type="WBParaSite" id="nRc.2.0.1.t12872-RA"/>
    </source>
</evidence>
<dbReference type="AlphaFoldDB" id="A0A915IHM4"/>